<dbReference type="PRINTS" id="PR01164">
    <property type="entry name" value="GAMMATUBULIN"/>
</dbReference>
<dbReference type="Proteomes" id="UP000011518">
    <property type="component" value="Unassembled WGS sequence"/>
</dbReference>
<organism evidence="10 11">
    <name type="scientific">Tupaia chinensis</name>
    <name type="common">Chinese tree shrew</name>
    <name type="synonym">Tupaia belangeri chinensis</name>
    <dbReference type="NCBI Taxonomy" id="246437"/>
    <lineage>
        <taxon>Eukaryota</taxon>
        <taxon>Metazoa</taxon>
        <taxon>Chordata</taxon>
        <taxon>Craniata</taxon>
        <taxon>Vertebrata</taxon>
        <taxon>Euteleostomi</taxon>
        <taxon>Mammalia</taxon>
        <taxon>Eutheria</taxon>
        <taxon>Euarchontoglires</taxon>
        <taxon>Scandentia</taxon>
        <taxon>Tupaiidae</taxon>
        <taxon>Tupaia</taxon>
    </lineage>
</organism>
<gene>
    <name evidence="10" type="ORF">TREES_T100014000</name>
</gene>
<dbReference type="InterPro" id="IPR000217">
    <property type="entry name" value="Tubulin"/>
</dbReference>
<evidence type="ECO:0000259" key="9">
    <source>
        <dbReference type="Pfam" id="PF00091"/>
    </source>
</evidence>
<evidence type="ECO:0000256" key="3">
    <source>
        <dbReference type="ARBA" id="ARBA00022490"/>
    </source>
</evidence>
<dbReference type="Gene3D" id="3.40.50.1440">
    <property type="entry name" value="Tubulin/FtsZ, GTPase domain"/>
    <property type="match status" value="1"/>
</dbReference>
<comment type="function">
    <text evidence="8">Tubulin is the major constituent of microtubules, protein filaments consisting of alpha- and beta-tubulin heterodimers. Gamma-tubulin is a key component of the gamma-tubulin ring complex (gTuRC) which mediates microtubule nucleation. The gTuRC regulates the minus-end nucleation of alpha-beta tubulin heterodimers that grow into microtubule protafilaments, a critical step in centrosome duplication and spindle formation.</text>
</comment>
<evidence type="ECO:0000256" key="8">
    <source>
        <dbReference type="ARBA" id="ARBA00093405"/>
    </source>
</evidence>
<dbReference type="AlphaFoldDB" id="L9KRH2"/>
<dbReference type="InterPro" id="IPR036525">
    <property type="entry name" value="Tubulin/FtsZ_GTPase_sf"/>
</dbReference>
<evidence type="ECO:0000256" key="6">
    <source>
        <dbReference type="ARBA" id="ARBA00023134"/>
    </source>
</evidence>
<name>L9KRH2_TUPCH</name>
<dbReference type="InterPro" id="IPR003008">
    <property type="entry name" value="Tubulin_FtsZ_GTPase"/>
</dbReference>
<dbReference type="Pfam" id="PF00091">
    <property type="entry name" value="Tubulin"/>
    <property type="match status" value="1"/>
</dbReference>
<evidence type="ECO:0000256" key="1">
    <source>
        <dbReference type="ARBA" id="ARBA00004300"/>
    </source>
</evidence>
<evidence type="ECO:0000256" key="2">
    <source>
        <dbReference type="ARBA" id="ARBA00009636"/>
    </source>
</evidence>
<reference evidence="11" key="2">
    <citation type="journal article" date="2013" name="Nat. Commun.">
        <title>Genome of the Chinese tree shrew.</title>
        <authorList>
            <person name="Fan Y."/>
            <person name="Huang Z.Y."/>
            <person name="Cao C.C."/>
            <person name="Chen C.S."/>
            <person name="Chen Y.X."/>
            <person name="Fan D.D."/>
            <person name="He J."/>
            <person name="Hou H.L."/>
            <person name="Hu L."/>
            <person name="Hu X.T."/>
            <person name="Jiang X.T."/>
            <person name="Lai R."/>
            <person name="Lang Y.S."/>
            <person name="Liang B."/>
            <person name="Liao S.G."/>
            <person name="Mu D."/>
            <person name="Ma Y.Y."/>
            <person name="Niu Y.Y."/>
            <person name="Sun X.Q."/>
            <person name="Xia J.Q."/>
            <person name="Xiao J."/>
            <person name="Xiong Z.Q."/>
            <person name="Xu L."/>
            <person name="Yang L."/>
            <person name="Zhang Y."/>
            <person name="Zhao W."/>
            <person name="Zhao X.D."/>
            <person name="Zheng Y.T."/>
            <person name="Zhou J.M."/>
            <person name="Zhu Y.B."/>
            <person name="Zhang G.J."/>
            <person name="Wang J."/>
            <person name="Yao Y.G."/>
        </authorList>
    </citation>
    <scope>NUCLEOTIDE SEQUENCE [LARGE SCALE GENOMIC DNA]</scope>
</reference>
<dbReference type="GO" id="GO:0005813">
    <property type="term" value="C:centrosome"/>
    <property type="evidence" value="ECO:0007669"/>
    <property type="project" value="UniProtKB-SubCell"/>
</dbReference>
<keyword evidence="3" id="KW-0963">Cytoplasm</keyword>
<feature type="domain" description="Tubulin/FtsZ GTPase" evidence="9">
    <location>
        <begin position="4"/>
        <end position="112"/>
    </location>
</feature>
<dbReference type="PRINTS" id="PR01161">
    <property type="entry name" value="TUBULIN"/>
</dbReference>
<evidence type="ECO:0000256" key="7">
    <source>
        <dbReference type="ARBA" id="ARBA00023212"/>
    </source>
</evidence>
<dbReference type="GO" id="GO:0005525">
    <property type="term" value="F:GTP binding"/>
    <property type="evidence" value="ECO:0007669"/>
    <property type="project" value="UniProtKB-KW"/>
</dbReference>
<dbReference type="GO" id="GO:0007020">
    <property type="term" value="P:microtubule nucleation"/>
    <property type="evidence" value="ECO:0007669"/>
    <property type="project" value="InterPro"/>
</dbReference>
<keyword evidence="4" id="KW-0493">Microtubule</keyword>
<accession>L9KRH2</accession>
<dbReference type="SUPFAM" id="SSF52490">
    <property type="entry name" value="Tubulin nucleotide-binding domain-like"/>
    <property type="match status" value="1"/>
</dbReference>
<protein>
    <submittedName>
        <fullName evidence="10">Tubulin gamma-1 chain</fullName>
    </submittedName>
</protein>
<keyword evidence="6" id="KW-0342">GTP-binding</keyword>
<dbReference type="EMBL" id="KB320697">
    <property type="protein sequence ID" value="ELW65323.1"/>
    <property type="molecule type" value="Genomic_DNA"/>
</dbReference>
<dbReference type="InParanoid" id="L9KRH2"/>
<dbReference type="GO" id="GO:0000930">
    <property type="term" value="C:gamma-tubulin complex"/>
    <property type="evidence" value="ECO:0007669"/>
    <property type="project" value="InterPro"/>
</dbReference>
<keyword evidence="7" id="KW-0206">Cytoskeleton</keyword>
<dbReference type="GO" id="GO:0031122">
    <property type="term" value="P:cytoplasmic microtubule organization"/>
    <property type="evidence" value="ECO:0007669"/>
    <property type="project" value="InterPro"/>
</dbReference>
<sequence length="126" mass="14236">MGLQKLCTEHGISPKGIVKEFATEGTDCKDVFFYQADDEHYIPRAVQLDLEPQVIHFIFNSPYTKLYNPENIYLSEHGEGAGNNWASRFSQGEKIHEDIFDIIDWEADGSDTPSLVEQALAWAPTS</sequence>
<comment type="similarity">
    <text evidence="2">Belongs to the tubulin family.</text>
</comment>
<comment type="subcellular location">
    <subcellularLocation>
        <location evidence="1">Cytoplasm</location>
        <location evidence="1">Cytoskeleton</location>
        <location evidence="1">Microtubule organizing center</location>
        <location evidence="1">Centrosome</location>
    </subcellularLocation>
</comment>
<keyword evidence="5" id="KW-0547">Nucleotide-binding</keyword>
<dbReference type="InterPro" id="IPR002454">
    <property type="entry name" value="Gamma_tubulin"/>
</dbReference>
<evidence type="ECO:0000313" key="11">
    <source>
        <dbReference type="Proteomes" id="UP000011518"/>
    </source>
</evidence>
<keyword evidence="11" id="KW-1185">Reference proteome</keyword>
<evidence type="ECO:0000256" key="5">
    <source>
        <dbReference type="ARBA" id="ARBA00022741"/>
    </source>
</evidence>
<evidence type="ECO:0000313" key="10">
    <source>
        <dbReference type="EMBL" id="ELW65323.1"/>
    </source>
</evidence>
<dbReference type="STRING" id="246437.L9KRH2"/>
<evidence type="ECO:0000256" key="4">
    <source>
        <dbReference type="ARBA" id="ARBA00022701"/>
    </source>
</evidence>
<reference evidence="11" key="1">
    <citation type="submission" date="2012-07" db="EMBL/GenBank/DDBJ databases">
        <title>Genome of the Chinese tree shrew, a rising model animal genetically related to primates.</title>
        <authorList>
            <person name="Zhang G."/>
            <person name="Fan Y."/>
            <person name="Yao Y."/>
            <person name="Huang Z."/>
        </authorList>
    </citation>
    <scope>NUCLEOTIDE SEQUENCE [LARGE SCALE GENOMIC DNA]</scope>
</reference>
<proteinExistence type="inferred from homology"/>
<dbReference type="PANTHER" id="PTHR11588">
    <property type="entry name" value="TUBULIN"/>
    <property type="match status" value="1"/>
</dbReference>
<dbReference type="GO" id="GO:0005874">
    <property type="term" value="C:microtubule"/>
    <property type="evidence" value="ECO:0007669"/>
    <property type="project" value="UniProtKB-KW"/>
</dbReference>